<protein>
    <recommendedName>
        <fullName evidence="4">DUF4367 domain-containing protein</fullName>
    </recommendedName>
</protein>
<dbReference type="RefSeq" id="WP_066546182.1">
    <property type="nucleotide sequence ID" value="NZ_MASJ01000023.1"/>
</dbReference>
<name>A0A1C0YCB1_9BACL</name>
<comment type="caution">
    <text evidence="2">The sequence shown here is derived from an EMBL/GenBank/DDBJ whole genome shotgun (WGS) entry which is preliminary data.</text>
</comment>
<dbReference type="AlphaFoldDB" id="A0A1C0YCB1"/>
<evidence type="ECO:0000256" key="1">
    <source>
        <dbReference type="SAM" id="SignalP"/>
    </source>
</evidence>
<dbReference type="EMBL" id="MASJ01000023">
    <property type="protein sequence ID" value="OCS84769.1"/>
    <property type="molecule type" value="Genomic_DNA"/>
</dbReference>
<dbReference type="Proteomes" id="UP000093199">
    <property type="component" value="Unassembled WGS sequence"/>
</dbReference>
<keyword evidence="3" id="KW-1185">Reference proteome</keyword>
<evidence type="ECO:0008006" key="4">
    <source>
        <dbReference type="Google" id="ProtNLM"/>
    </source>
</evidence>
<organism evidence="2 3">
    <name type="scientific">Caryophanon tenue</name>
    <dbReference type="NCBI Taxonomy" id="33978"/>
    <lineage>
        <taxon>Bacteria</taxon>
        <taxon>Bacillati</taxon>
        <taxon>Bacillota</taxon>
        <taxon>Bacilli</taxon>
        <taxon>Bacillales</taxon>
        <taxon>Caryophanaceae</taxon>
        <taxon>Caryophanon</taxon>
    </lineage>
</organism>
<sequence length="142" mass="16104">MKKIVMVILFLLLAGCVQTNVYDSSYISEEDVIAALQHVQIPVTPTSKRGDELFTSTLNSVKPSVYDMDKQTLIIYVFENTEQRADSEWEFTEQTASMNVVSYKAFTKRNVWLLYVHGEELNAPSIPYVEDIESALESLVEG</sequence>
<feature type="chain" id="PRO_5038378039" description="DUF4367 domain-containing protein" evidence="1">
    <location>
        <begin position="20"/>
        <end position="142"/>
    </location>
</feature>
<dbReference type="PROSITE" id="PS51257">
    <property type="entry name" value="PROKAR_LIPOPROTEIN"/>
    <property type="match status" value="1"/>
</dbReference>
<feature type="signal peptide" evidence="1">
    <location>
        <begin position="1"/>
        <end position="19"/>
    </location>
</feature>
<accession>A0A1C0YCB1</accession>
<proteinExistence type="predicted"/>
<evidence type="ECO:0000313" key="3">
    <source>
        <dbReference type="Proteomes" id="UP000093199"/>
    </source>
</evidence>
<reference evidence="2 3" key="1">
    <citation type="submission" date="2016-07" db="EMBL/GenBank/DDBJ databases">
        <title>Caryophanon tenue genome sequencing.</title>
        <authorList>
            <person name="Verma A."/>
            <person name="Pal Y."/>
            <person name="Krishnamurthi S."/>
        </authorList>
    </citation>
    <scope>NUCLEOTIDE SEQUENCE [LARGE SCALE GENOMIC DNA]</scope>
    <source>
        <strain evidence="2 3">DSM 14152</strain>
    </source>
</reference>
<gene>
    <name evidence="2" type="ORF">A6M13_04095</name>
</gene>
<dbReference type="OrthoDB" id="2886580at2"/>
<evidence type="ECO:0000313" key="2">
    <source>
        <dbReference type="EMBL" id="OCS84769.1"/>
    </source>
</evidence>
<keyword evidence="1" id="KW-0732">Signal</keyword>